<gene>
    <name evidence="11" type="ORF">CLUMA_CG012625</name>
</gene>
<dbReference type="Pfam" id="PF00060">
    <property type="entry name" value="Lig_chan"/>
    <property type="match status" value="1"/>
</dbReference>
<reference evidence="11 12" key="1">
    <citation type="submission" date="2015-04" db="EMBL/GenBank/DDBJ databases">
        <authorList>
            <person name="Syromyatnikov M.Y."/>
            <person name="Popov V.N."/>
        </authorList>
    </citation>
    <scope>NUCLEOTIDE SEQUENCE [LARGE SCALE GENOMIC DNA]</scope>
</reference>
<dbReference type="AlphaFoldDB" id="A0A1J1ILT6"/>
<feature type="transmembrane region" description="Helical" evidence="9">
    <location>
        <begin position="289"/>
        <end position="307"/>
    </location>
</feature>
<keyword evidence="6 9" id="KW-0472">Membrane</keyword>
<dbReference type="Proteomes" id="UP000183832">
    <property type="component" value="Unassembled WGS sequence"/>
</dbReference>
<keyword evidence="5 9" id="KW-1133">Transmembrane helix</keyword>
<evidence type="ECO:0000256" key="9">
    <source>
        <dbReference type="SAM" id="Phobius"/>
    </source>
</evidence>
<dbReference type="EMBL" id="CVRI01000050">
    <property type="protein sequence ID" value="CRK99425.1"/>
    <property type="molecule type" value="Genomic_DNA"/>
</dbReference>
<evidence type="ECO:0000256" key="5">
    <source>
        <dbReference type="ARBA" id="ARBA00022989"/>
    </source>
</evidence>
<evidence type="ECO:0000313" key="11">
    <source>
        <dbReference type="EMBL" id="CRK99425.1"/>
    </source>
</evidence>
<evidence type="ECO:0000256" key="3">
    <source>
        <dbReference type="ARBA" id="ARBA00022475"/>
    </source>
</evidence>
<dbReference type="SUPFAM" id="SSF53850">
    <property type="entry name" value="Periplasmic binding protein-like II"/>
    <property type="match status" value="1"/>
</dbReference>
<accession>A0A1J1ILT6</accession>
<evidence type="ECO:0000256" key="6">
    <source>
        <dbReference type="ARBA" id="ARBA00023136"/>
    </source>
</evidence>
<keyword evidence="7" id="KW-0675">Receptor</keyword>
<name>A0A1J1ILT6_9DIPT</name>
<sequence length="501" mass="58194">MIVWRDCFDDVEKIELVRNSFKLTSFYEQNPLNESDFKENPQYWFFTTDFTCTNESEEITRKIDINLFSHPYRWIIFVENNEVLRHIRALTDSDVLIAQIINDGFNLKKFYKIEEESSEIYCESYGSWSMQSGIKDERIMKVISQKRENLHGKLITSSYVALNKSSRNHLTDFADKNVDSILKYNYIIINSILDKLNVTKKELFQGTWGYYNVKTKKWSGMVGDIVHKGADIGGKIKRKKGTALFMVAERFPFIDYTTLNTPTRGKFIFRAPQLSAVSNIYTLPFRSSVWFSCLILVLISTILLHLTSQTDNSAVNSEKVNHHKRFTDSMLSTIAAICQMDPSLTSSVTSSRIIMFFIFLAFSFLYAAYTANIVSLLQSPSKNIRTMEDLYNSKIELGIEDTPYNRYYFAAAEGVFEKKVYKKLNPPGEKDHYSKIHEGVARIRKGLYAMIAEETGIYNIMEETFYEHEKCELVNIEFLKFSDPFLAIKKRSPYKEIIKVK</sequence>
<dbReference type="GO" id="GO:0015276">
    <property type="term" value="F:ligand-gated monoatomic ion channel activity"/>
    <property type="evidence" value="ECO:0007669"/>
    <property type="project" value="InterPro"/>
</dbReference>
<organism evidence="11 12">
    <name type="scientific">Clunio marinus</name>
    <dbReference type="NCBI Taxonomy" id="568069"/>
    <lineage>
        <taxon>Eukaryota</taxon>
        <taxon>Metazoa</taxon>
        <taxon>Ecdysozoa</taxon>
        <taxon>Arthropoda</taxon>
        <taxon>Hexapoda</taxon>
        <taxon>Insecta</taxon>
        <taxon>Pterygota</taxon>
        <taxon>Neoptera</taxon>
        <taxon>Endopterygota</taxon>
        <taxon>Diptera</taxon>
        <taxon>Nematocera</taxon>
        <taxon>Chironomoidea</taxon>
        <taxon>Chironomidae</taxon>
        <taxon>Clunio</taxon>
    </lineage>
</organism>
<protein>
    <submittedName>
        <fullName evidence="11">CLUMA_CG012625, isoform A</fullName>
    </submittedName>
</protein>
<dbReference type="InterPro" id="IPR001320">
    <property type="entry name" value="Iontro_rcpt_C"/>
</dbReference>
<dbReference type="STRING" id="568069.A0A1J1ILT6"/>
<evidence type="ECO:0000256" key="8">
    <source>
        <dbReference type="ARBA" id="ARBA00023180"/>
    </source>
</evidence>
<keyword evidence="3" id="KW-1003">Cell membrane</keyword>
<comment type="subcellular location">
    <subcellularLocation>
        <location evidence="1">Cell membrane</location>
        <topology evidence="1">Multi-pass membrane protein</topology>
    </subcellularLocation>
</comment>
<dbReference type="Gene3D" id="3.40.190.10">
    <property type="entry name" value="Periplasmic binding protein-like II"/>
    <property type="match status" value="2"/>
</dbReference>
<dbReference type="GO" id="GO:0005886">
    <property type="term" value="C:plasma membrane"/>
    <property type="evidence" value="ECO:0007669"/>
    <property type="project" value="UniProtKB-SubCell"/>
</dbReference>
<keyword evidence="12" id="KW-1185">Reference proteome</keyword>
<dbReference type="PANTHER" id="PTHR42643:SF33">
    <property type="entry name" value="GLUTAMATE RECEPTOR 2-LIKE PROTEIN"/>
    <property type="match status" value="1"/>
</dbReference>
<proteinExistence type="inferred from homology"/>
<dbReference type="GO" id="GO:0050906">
    <property type="term" value="P:detection of stimulus involved in sensory perception"/>
    <property type="evidence" value="ECO:0007669"/>
    <property type="project" value="UniProtKB-ARBA"/>
</dbReference>
<evidence type="ECO:0000256" key="1">
    <source>
        <dbReference type="ARBA" id="ARBA00004651"/>
    </source>
</evidence>
<dbReference type="OrthoDB" id="6117597at2759"/>
<feature type="transmembrane region" description="Helical" evidence="9">
    <location>
        <begin position="353"/>
        <end position="377"/>
    </location>
</feature>
<keyword evidence="4 9" id="KW-0812">Transmembrane</keyword>
<evidence type="ECO:0000256" key="2">
    <source>
        <dbReference type="ARBA" id="ARBA00008685"/>
    </source>
</evidence>
<evidence type="ECO:0000256" key="4">
    <source>
        <dbReference type="ARBA" id="ARBA00022692"/>
    </source>
</evidence>
<keyword evidence="8" id="KW-0325">Glycoprotein</keyword>
<feature type="domain" description="Ionotropic glutamate receptor C-terminal" evidence="10">
    <location>
        <begin position="287"/>
        <end position="422"/>
    </location>
</feature>
<evidence type="ECO:0000256" key="7">
    <source>
        <dbReference type="ARBA" id="ARBA00023170"/>
    </source>
</evidence>
<comment type="similarity">
    <text evidence="2">Belongs to the glutamate-gated ion channel (TC 1.A.10.1) family.</text>
</comment>
<dbReference type="InterPro" id="IPR052192">
    <property type="entry name" value="Insect_Ionotropic_Sensory_Rcpt"/>
</dbReference>
<dbReference type="PANTHER" id="PTHR42643">
    <property type="entry name" value="IONOTROPIC RECEPTOR 20A-RELATED"/>
    <property type="match status" value="1"/>
</dbReference>
<evidence type="ECO:0000259" key="10">
    <source>
        <dbReference type="Pfam" id="PF00060"/>
    </source>
</evidence>
<evidence type="ECO:0000313" key="12">
    <source>
        <dbReference type="Proteomes" id="UP000183832"/>
    </source>
</evidence>